<comment type="function">
    <text evidence="6">HflC and HflK could regulate a protease.</text>
</comment>
<dbReference type="Proteomes" id="UP000029843">
    <property type="component" value="Unassembled WGS sequence"/>
</dbReference>
<keyword evidence="5" id="KW-0472">Membrane</keyword>
<sequence length="295" mass="33370" precursor="true">MKNFSIAIVSLLLILAVSSVFVIYEGQRGIVFQFSKIKRDSATDEMKVYDPGLHFKIPFIETVRKLDARIQTLDEPADRFVTSEKKDLMVNSFVKWRIVDFSTYYLRTSGSVDNARALLKQKVNNGLRTEFGNRTIKEIVSGDRDAIMSKALESAASSREDLGIEVVDVRIKAINLPTEISNSIYERMRAERTAVAKEHRSQGQEQAEIIRATIDAKVTVMLAEAQKNAFTIRGEGDAMAAKVYADAYGKDAEFYSFYRSLEAYEKSFSSKNDIMVVKPDSDFFRFLKEGSEAKK</sequence>
<dbReference type="CDD" id="cd03405">
    <property type="entry name" value="SPFH_HflC"/>
    <property type="match status" value="1"/>
</dbReference>
<evidence type="ECO:0000256" key="3">
    <source>
        <dbReference type="ARBA" id="ARBA00022692"/>
    </source>
</evidence>
<dbReference type="OrthoDB" id="9812991at2"/>
<dbReference type="PANTHER" id="PTHR42911">
    <property type="entry name" value="MODULATOR OF FTSH PROTEASE HFLC"/>
    <property type="match status" value="1"/>
</dbReference>
<dbReference type="SMART" id="SM00244">
    <property type="entry name" value="PHB"/>
    <property type="match status" value="1"/>
</dbReference>
<evidence type="ECO:0000313" key="9">
    <source>
        <dbReference type="Proteomes" id="UP000029843"/>
    </source>
</evidence>
<dbReference type="AlphaFoldDB" id="A0A099KSW5"/>
<dbReference type="InterPro" id="IPR036013">
    <property type="entry name" value="Band_7/SPFH_dom_sf"/>
</dbReference>
<accession>A0A099KSW5</accession>
<dbReference type="Gene3D" id="3.30.479.30">
    <property type="entry name" value="Band 7 domain"/>
    <property type="match status" value="1"/>
</dbReference>
<comment type="subcellular location">
    <subcellularLocation>
        <location evidence="1">Membrane</location>
        <topology evidence="1">Single-pass membrane protein</topology>
    </subcellularLocation>
</comment>
<dbReference type="InterPro" id="IPR010200">
    <property type="entry name" value="HflC"/>
</dbReference>
<evidence type="ECO:0000256" key="1">
    <source>
        <dbReference type="ARBA" id="ARBA00004167"/>
    </source>
</evidence>
<proteinExistence type="inferred from homology"/>
<dbReference type="RefSeq" id="WP_033093723.1">
    <property type="nucleotide sequence ID" value="NZ_JQED01000017.1"/>
</dbReference>
<name>A0A099KSW5_COLPS</name>
<reference evidence="8 9" key="1">
    <citation type="submission" date="2014-08" db="EMBL/GenBank/DDBJ databases">
        <title>Genomic and Phenotypic Diversity of Colwellia psychrerythraea strains from Disparate Marine Basins.</title>
        <authorList>
            <person name="Techtmann S.M."/>
            <person name="Stelling S.C."/>
            <person name="Utturkar S.M."/>
            <person name="Alshibli N."/>
            <person name="Harris A."/>
            <person name="Brown S.D."/>
            <person name="Hazen T.C."/>
        </authorList>
    </citation>
    <scope>NUCLEOTIDE SEQUENCE [LARGE SCALE GENOMIC DNA]</scope>
    <source>
        <strain evidence="8 9">ND2E</strain>
    </source>
</reference>
<dbReference type="PATRIC" id="fig|28229.4.peg.2039"/>
<evidence type="ECO:0000313" key="8">
    <source>
        <dbReference type="EMBL" id="KGJ92748.1"/>
    </source>
</evidence>
<keyword evidence="3" id="KW-0812">Transmembrane</keyword>
<feature type="domain" description="Band 7" evidence="7">
    <location>
        <begin position="18"/>
        <end position="188"/>
    </location>
</feature>
<organism evidence="8 9">
    <name type="scientific">Colwellia psychrerythraea</name>
    <name type="common">Vibrio psychroerythus</name>
    <dbReference type="NCBI Taxonomy" id="28229"/>
    <lineage>
        <taxon>Bacteria</taxon>
        <taxon>Pseudomonadati</taxon>
        <taxon>Pseudomonadota</taxon>
        <taxon>Gammaproteobacteria</taxon>
        <taxon>Alteromonadales</taxon>
        <taxon>Colwelliaceae</taxon>
        <taxon>Colwellia</taxon>
    </lineage>
</organism>
<comment type="caution">
    <text evidence="8">The sequence shown here is derived from an EMBL/GenBank/DDBJ whole genome shotgun (WGS) entry which is preliminary data.</text>
</comment>
<dbReference type="GO" id="GO:0016020">
    <property type="term" value="C:membrane"/>
    <property type="evidence" value="ECO:0007669"/>
    <property type="project" value="UniProtKB-SubCell"/>
</dbReference>
<evidence type="ECO:0000259" key="7">
    <source>
        <dbReference type="SMART" id="SM00244"/>
    </source>
</evidence>
<dbReference type="MEROPS" id="I87.001"/>
<gene>
    <name evidence="8" type="ORF">ND2E_2996</name>
</gene>
<dbReference type="SUPFAM" id="SSF117892">
    <property type="entry name" value="Band 7/SPFH domain"/>
    <property type="match status" value="1"/>
</dbReference>
<comment type="similarity">
    <text evidence="2 6">Belongs to the band 7/mec-2 family. HflC subfamily.</text>
</comment>
<dbReference type="PANTHER" id="PTHR42911:SF1">
    <property type="entry name" value="MODULATOR OF FTSH PROTEASE HFLC"/>
    <property type="match status" value="1"/>
</dbReference>
<dbReference type="Pfam" id="PF01145">
    <property type="entry name" value="Band_7"/>
    <property type="match status" value="1"/>
</dbReference>
<protein>
    <recommendedName>
        <fullName evidence="6">Protein HflC</fullName>
    </recommendedName>
</protein>
<evidence type="ECO:0000256" key="4">
    <source>
        <dbReference type="ARBA" id="ARBA00022989"/>
    </source>
</evidence>
<keyword evidence="4" id="KW-1133">Transmembrane helix</keyword>
<evidence type="ECO:0000256" key="6">
    <source>
        <dbReference type="PIRNR" id="PIRNR005651"/>
    </source>
</evidence>
<dbReference type="InterPro" id="IPR001107">
    <property type="entry name" value="Band_7"/>
</dbReference>
<dbReference type="PIRSF" id="PIRSF005651">
    <property type="entry name" value="HflC"/>
    <property type="match status" value="1"/>
</dbReference>
<evidence type="ECO:0000256" key="5">
    <source>
        <dbReference type="ARBA" id="ARBA00023136"/>
    </source>
</evidence>
<evidence type="ECO:0000256" key="2">
    <source>
        <dbReference type="ARBA" id="ARBA00007862"/>
    </source>
</evidence>
<dbReference type="EMBL" id="JQED01000017">
    <property type="protein sequence ID" value="KGJ92748.1"/>
    <property type="molecule type" value="Genomic_DNA"/>
</dbReference>
<dbReference type="NCBIfam" id="TIGR01932">
    <property type="entry name" value="hflC"/>
    <property type="match status" value="2"/>
</dbReference>